<organism evidence="1 2">
    <name type="scientific">Chlamydomonas eustigma</name>
    <dbReference type="NCBI Taxonomy" id="1157962"/>
    <lineage>
        <taxon>Eukaryota</taxon>
        <taxon>Viridiplantae</taxon>
        <taxon>Chlorophyta</taxon>
        <taxon>core chlorophytes</taxon>
        <taxon>Chlorophyceae</taxon>
        <taxon>CS clade</taxon>
        <taxon>Chlamydomonadales</taxon>
        <taxon>Chlamydomonadaceae</taxon>
        <taxon>Chlamydomonas</taxon>
    </lineage>
</organism>
<keyword evidence="2" id="KW-1185">Reference proteome</keyword>
<accession>A0A250X7S5</accession>
<protein>
    <recommendedName>
        <fullName evidence="3">DUF3067 domain-containing protein</fullName>
    </recommendedName>
</protein>
<proteinExistence type="predicted"/>
<evidence type="ECO:0000313" key="1">
    <source>
        <dbReference type="EMBL" id="GAX79106.1"/>
    </source>
</evidence>
<dbReference type="Pfam" id="PF11267">
    <property type="entry name" value="DUF3067"/>
    <property type="match status" value="1"/>
</dbReference>
<evidence type="ECO:0008006" key="3">
    <source>
        <dbReference type="Google" id="ProtNLM"/>
    </source>
</evidence>
<gene>
    <name evidence="1" type="ORF">CEUSTIGMA_g6546.t1</name>
</gene>
<name>A0A250X7S5_9CHLO</name>
<dbReference type="EMBL" id="BEGY01000039">
    <property type="protein sequence ID" value="GAX79106.1"/>
    <property type="molecule type" value="Genomic_DNA"/>
</dbReference>
<dbReference type="InterPro" id="IPR021420">
    <property type="entry name" value="DUF3067"/>
</dbReference>
<dbReference type="Proteomes" id="UP000232323">
    <property type="component" value="Unassembled WGS sequence"/>
</dbReference>
<sequence length="181" mass="20457">MKCRATSLRSSKFSGLLRSIQSRPQLSARVPHVDIPRALSDSSGFSYSNEGSEDYAAVAARLNNLVHTKARITGREIRELVFEKWGRSYDVRLNKQGHKMYLQVMWKFLEQQSFPLTEEEYMQQLDAVAEYITEWGVVETVKRGITASKSRGPGYNMGGNAMCISIPLDVDMSTARKGEWA</sequence>
<dbReference type="PANTHER" id="PTHR35126">
    <property type="entry name" value="SLR0598 PROTEIN"/>
    <property type="match status" value="1"/>
</dbReference>
<comment type="caution">
    <text evidence="1">The sequence shown here is derived from an EMBL/GenBank/DDBJ whole genome shotgun (WGS) entry which is preliminary data.</text>
</comment>
<dbReference type="Gene3D" id="3.30.428.40">
    <property type="entry name" value="Protein of unknown function DUF3067"/>
    <property type="match status" value="1"/>
</dbReference>
<evidence type="ECO:0000313" key="2">
    <source>
        <dbReference type="Proteomes" id="UP000232323"/>
    </source>
</evidence>
<dbReference type="STRING" id="1157962.A0A250X7S5"/>
<dbReference type="AlphaFoldDB" id="A0A250X7S5"/>
<dbReference type="OrthoDB" id="5234at2759"/>
<dbReference type="PANTHER" id="PTHR35126:SF1">
    <property type="entry name" value="DUF3067 DOMAIN-CONTAINING PROTEIN"/>
    <property type="match status" value="1"/>
</dbReference>
<reference evidence="1 2" key="1">
    <citation type="submission" date="2017-08" db="EMBL/GenBank/DDBJ databases">
        <title>Acidophilic green algal genome provides insights into adaptation to an acidic environment.</title>
        <authorList>
            <person name="Hirooka S."/>
            <person name="Hirose Y."/>
            <person name="Kanesaki Y."/>
            <person name="Higuchi S."/>
            <person name="Fujiwara T."/>
            <person name="Onuma R."/>
            <person name="Era A."/>
            <person name="Ohbayashi R."/>
            <person name="Uzuka A."/>
            <person name="Nozaki H."/>
            <person name="Yoshikawa H."/>
            <person name="Miyagishima S.Y."/>
        </authorList>
    </citation>
    <scope>NUCLEOTIDE SEQUENCE [LARGE SCALE GENOMIC DNA]</scope>
    <source>
        <strain evidence="1 2">NIES-2499</strain>
    </source>
</reference>